<comment type="caution">
    <text evidence="1">The sequence shown here is derived from an EMBL/GenBank/DDBJ whole genome shotgun (WGS) entry which is preliminary data.</text>
</comment>
<proteinExistence type="predicted"/>
<evidence type="ECO:0000313" key="1">
    <source>
        <dbReference type="EMBL" id="TKC03105.1"/>
    </source>
</evidence>
<dbReference type="RefSeq" id="WP_136873387.1">
    <property type="nucleotide sequence ID" value="NZ_SWBO01000001.1"/>
</dbReference>
<organism evidence="1 2">
    <name type="scientific">Pedobacter cryotolerans</name>
    <dbReference type="NCBI Taxonomy" id="2571270"/>
    <lineage>
        <taxon>Bacteria</taxon>
        <taxon>Pseudomonadati</taxon>
        <taxon>Bacteroidota</taxon>
        <taxon>Sphingobacteriia</taxon>
        <taxon>Sphingobacteriales</taxon>
        <taxon>Sphingobacteriaceae</taxon>
        <taxon>Pedobacter</taxon>
    </lineage>
</organism>
<dbReference type="OrthoDB" id="9830959at2"/>
<accession>A0A4U1CAV7</accession>
<dbReference type="AlphaFoldDB" id="A0A4U1CAV7"/>
<evidence type="ECO:0000313" key="2">
    <source>
        <dbReference type="Proteomes" id="UP000310477"/>
    </source>
</evidence>
<name>A0A4U1CAV7_9SPHI</name>
<dbReference type="Proteomes" id="UP000310477">
    <property type="component" value="Unassembled WGS sequence"/>
</dbReference>
<keyword evidence="2" id="KW-1185">Reference proteome</keyword>
<protein>
    <submittedName>
        <fullName evidence="1">Uncharacterized protein</fullName>
    </submittedName>
</protein>
<reference evidence="1 2" key="1">
    <citation type="submission" date="2019-04" db="EMBL/GenBank/DDBJ databases">
        <title>Pedobacter sp. AR-2-6 sp. nov., isolated from Arctic soil.</title>
        <authorList>
            <person name="Dahal R.H."/>
            <person name="Kim D.-U."/>
        </authorList>
    </citation>
    <scope>NUCLEOTIDE SEQUENCE [LARGE SCALE GENOMIC DNA]</scope>
    <source>
        <strain evidence="1 2">AR-2-6</strain>
    </source>
</reference>
<gene>
    <name evidence="1" type="ORF">FA045_00615</name>
</gene>
<sequence length="252" mass="28706">MKIKLIIITLFMLICISGYSQELVRVESYPTNNSIKNENGIATVANFKVINLSKYGYYKIEPTRLENALKVATEKSINEIPFDCNNPERTKPLVLGKLNQYDDRLFEVTKSKDVNLSLFGLTGSLKKKDRLLQANFWVFKDFVCSPKPVIRAQVGMSLYVTVSDLKVKLDDFTLKNLTAAAQIGKVKLKCRVQFFGLNNIVNFQDFNFEEGLNTDNYQKLIENWNKLKASFNKDTIVDPVIVTNITATLPKE</sequence>
<dbReference type="EMBL" id="SWBO01000001">
    <property type="protein sequence ID" value="TKC03105.1"/>
    <property type="molecule type" value="Genomic_DNA"/>
</dbReference>